<gene>
    <name evidence="7" type="ORF">SAMN05660862_1744</name>
</gene>
<dbReference type="PRINTS" id="PR01021">
    <property type="entry name" value="OMPADOMAIN"/>
</dbReference>
<dbReference type="InterPro" id="IPR036737">
    <property type="entry name" value="OmpA-like_sf"/>
</dbReference>
<keyword evidence="3" id="KW-0998">Cell outer membrane</keyword>
<keyword evidence="8" id="KW-1185">Reference proteome</keyword>
<evidence type="ECO:0000256" key="4">
    <source>
        <dbReference type="PROSITE-ProRule" id="PRU00473"/>
    </source>
</evidence>
<dbReference type="Gene3D" id="3.30.1330.60">
    <property type="entry name" value="OmpA-like domain"/>
    <property type="match status" value="1"/>
</dbReference>
<dbReference type="InterPro" id="IPR011659">
    <property type="entry name" value="WD40"/>
</dbReference>
<dbReference type="CDD" id="cd07185">
    <property type="entry name" value="OmpA_C-like"/>
    <property type="match status" value="1"/>
</dbReference>
<dbReference type="Pfam" id="PF00691">
    <property type="entry name" value="OmpA"/>
    <property type="match status" value="1"/>
</dbReference>
<evidence type="ECO:0000313" key="8">
    <source>
        <dbReference type="Proteomes" id="UP000192980"/>
    </source>
</evidence>
<evidence type="ECO:0000256" key="1">
    <source>
        <dbReference type="ARBA" id="ARBA00004442"/>
    </source>
</evidence>
<evidence type="ECO:0000256" key="3">
    <source>
        <dbReference type="ARBA" id="ARBA00023237"/>
    </source>
</evidence>
<dbReference type="PANTHER" id="PTHR30329:SF21">
    <property type="entry name" value="LIPOPROTEIN YIAD-RELATED"/>
    <property type="match status" value="1"/>
</dbReference>
<keyword evidence="2 4" id="KW-0472">Membrane</keyword>
<dbReference type="AlphaFoldDB" id="A0A1X7JIR6"/>
<reference evidence="7 8" key="1">
    <citation type="submission" date="2017-04" db="EMBL/GenBank/DDBJ databases">
        <authorList>
            <person name="Afonso C.L."/>
            <person name="Miller P.J."/>
            <person name="Scott M.A."/>
            <person name="Spackman E."/>
            <person name="Goraichik I."/>
            <person name="Dimitrov K.M."/>
            <person name="Suarez D.L."/>
            <person name="Swayne D.E."/>
        </authorList>
    </citation>
    <scope>NUCLEOTIDE SEQUENCE [LARGE SCALE GENOMIC DNA]</scope>
    <source>
        <strain evidence="7 8">DSM 22418</strain>
    </source>
</reference>
<name>A0A1X7JIR6_9SPHI</name>
<dbReference type="EMBL" id="FXAU01000003">
    <property type="protein sequence ID" value="SMG27630.1"/>
    <property type="molecule type" value="Genomic_DNA"/>
</dbReference>
<comment type="subcellular location">
    <subcellularLocation>
        <location evidence="1">Cell outer membrane</location>
    </subcellularLocation>
</comment>
<evidence type="ECO:0000256" key="5">
    <source>
        <dbReference type="SAM" id="SignalP"/>
    </source>
</evidence>
<sequence>MMKLSNKLFFAIVGCIFLLLANNVGAQEQASLADKAHQFYLAGEYAKAADMYNRVQQSRKLSNKEMAAVADAYYQINAYTDAEKWLEKLVASDPTKADVALKHARLVKINGKYEEAKAKFLAFQQRFPQGKDVRVEIAGCDSALLWMAQATKHTIKNEHEVNTSRAEFAVLPLSNGALYTAEPAIQSTKISGMTGQAYLKVFSAGRDQDGISLKYPVLMEDVFNSADYHVGPVATNEKQDVLFVTRTYMGKDAEKVKRDSMRFKRYNLELIVYRKQGSSWIGEPFPYNNVEKYSLGHAALNTDGNVLYFASDMPGGKGGVDIWFSEKNSDGSWGKPQNAGPEINGNGDEMFPSVFADTLYFSSDSYASMGGLDIFKAVGQKAAFSGRQSLRYPVNSSADDFAFVVSADDEERQYGYLASNRSGGAGSDDIYSFVYNKPRTKVTITLAGKVYDKATSELLRESRVHMFDNNGGLLSSFAVSDSHFDKELEPKTAYKFVVFKEGYMSDSLFVSGVTARRDTTLFANFRLQPVNKKGISFVLDNIYYDFDKYDIRSDAAVVLDQLVKVMKDNPTLRIELSSHTDSRGSDKYNLVLSQHRARSAVEYIVSRGIERERLVAKGYGEMKLVNKCANGVTCSEEEHQANRRTEVEVLAY</sequence>
<dbReference type="InterPro" id="IPR006665">
    <property type="entry name" value="OmpA-like"/>
</dbReference>
<dbReference type="PANTHER" id="PTHR30329">
    <property type="entry name" value="STATOR ELEMENT OF FLAGELLAR MOTOR COMPLEX"/>
    <property type="match status" value="1"/>
</dbReference>
<dbReference type="Pfam" id="PF07676">
    <property type="entry name" value="PD40"/>
    <property type="match status" value="1"/>
</dbReference>
<dbReference type="SUPFAM" id="SSF103088">
    <property type="entry name" value="OmpA-like"/>
    <property type="match status" value="1"/>
</dbReference>
<proteinExistence type="predicted"/>
<keyword evidence="5" id="KW-0732">Signal</keyword>
<feature type="signal peptide" evidence="5">
    <location>
        <begin position="1"/>
        <end position="26"/>
    </location>
</feature>
<accession>A0A1X7JIR6</accession>
<evidence type="ECO:0000256" key="2">
    <source>
        <dbReference type="ARBA" id="ARBA00023136"/>
    </source>
</evidence>
<dbReference type="STRING" id="561061.SAMN05660862_1744"/>
<dbReference type="InterPro" id="IPR011990">
    <property type="entry name" value="TPR-like_helical_dom_sf"/>
</dbReference>
<dbReference type="SUPFAM" id="SSF48452">
    <property type="entry name" value="TPR-like"/>
    <property type="match status" value="1"/>
</dbReference>
<evidence type="ECO:0000313" key="7">
    <source>
        <dbReference type="EMBL" id="SMG27630.1"/>
    </source>
</evidence>
<protein>
    <submittedName>
        <fullName evidence="7">OmpA family protein</fullName>
    </submittedName>
</protein>
<dbReference type="InterPro" id="IPR050330">
    <property type="entry name" value="Bact_OuterMem_StrucFunc"/>
</dbReference>
<dbReference type="RefSeq" id="WP_085472517.1">
    <property type="nucleotide sequence ID" value="NZ_FXAU01000003.1"/>
</dbReference>
<dbReference type="Proteomes" id="UP000192980">
    <property type="component" value="Unassembled WGS sequence"/>
</dbReference>
<dbReference type="Gene3D" id="1.25.40.10">
    <property type="entry name" value="Tetratricopeptide repeat domain"/>
    <property type="match status" value="1"/>
</dbReference>
<evidence type="ECO:0000259" key="6">
    <source>
        <dbReference type="PROSITE" id="PS51123"/>
    </source>
</evidence>
<dbReference type="InterPro" id="IPR006664">
    <property type="entry name" value="OMP_bac"/>
</dbReference>
<feature type="domain" description="OmpA-like" evidence="6">
    <location>
        <begin position="531"/>
        <end position="652"/>
    </location>
</feature>
<dbReference type="GO" id="GO:0009279">
    <property type="term" value="C:cell outer membrane"/>
    <property type="evidence" value="ECO:0007669"/>
    <property type="project" value="UniProtKB-SubCell"/>
</dbReference>
<dbReference type="OrthoDB" id="9809364at2"/>
<dbReference type="PROSITE" id="PS51123">
    <property type="entry name" value="OMPA_2"/>
    <property type="match status" value="1"/>
</dbReference>
<feature type="chain" id="PRO_5012462815" evidence="5">
    <location>
        <begin position="27"/>
        <end position="652"/>
    </location>
</feature>
<organism evidence="7 8">
    <name type="scientific">Sphingobacterium psychroaquaticum</name>
    <dbReference type="NCBI Taxonomy" id="561061"/>
    <lineage>
        <taxon>Bacteria</taxon>
        <taxon>Pseudomonadati</taxon>
        <taxon>Bacteroidota</taxon>
        <taxon>Sphingobacteriia</taxon>
        <taxon>Sphingobacteriales</taxon>
        <taxon>Sphingobacteriaceae</taxon>
        <taxon>Sphingobacterium</taxon>
    </lineage>
</organism>